<gene>
    <name evidence="3" type="ORF">DL764_009439</name>
</gene>
<keyword evidence="4" id="KW-1185">Reference proteome</keyword>
<organism evidence="3 4">
    <name type="scientific">Monosporascus ibericus</name>
    <dbReference type="NCBI Taxonomy" id="155417"/>
    <lineage>
        <taxon>Eukaryota</taxon>
        <taxon>Fungi</taxon>
        <taxon>Dikarya</taxon>
        <taxon>Ascomycota</taxon>
        <taxon>Pezizomycotina</taxon>
        <taxon>Sordariomycetes</taxon>
        <taxon>Xylariomycetidae</taxon>
        <taxon>Xylariales</taxon>
        <taxon>Xylariales incertae sedis</taxon>
        <taxon>Monosporascus</taxon>
    </lineage>
</organism>
<sequence>MKTTTAGVVSSLAALAAAKDSRTFAVLRFNGDGFLTEGRMDPIVNPGSEASHYHAIMGGSNFGLNVEGDYLLDSNCTTAKIANDFSNYWVPSMFFQDPKDESKFTKVPAFYMNVYYLSPPKTGGLNLFPNMGEVQPVQFTCTRTSYNPPSYPVDSDGSTAGLQDPDREDAGAGFPLYPCDGYASPLRMDIHFPSCYNPEAGLDDYKNNMAWPEAVADGKQDCPDGYIHVPHIFYEVYWNTALFDGQWTPDGKSQPFVLSNGDATGYSAHGDFIAGWDEFTLQTIIDTCDAGSIGMDTCPQIPGGLNTNNNCKIAPMITEPSMSILSNSKSDDALDKLPGNNPVTGWGKGGVTGGRVSHSKSSPSSAVKPASSSSPAAYSESPSETVENVSAPTVSEPAVKEVVDDVVNAGPVVNQDVESPAVDSDNDDVVIFWDVVTVTATATSYVAPTPAPARRNAHAHGHIGRHARYGH</sequence>
<protein>
    <recommendedName>
        <fullName evidence="2">DUF1996 domain-containing protein</fullName>
    </recommendedName>
</protein>
<dbReference type="AlphaFoldDB" id="A0A4Q4SXR8"/>
<feature type="domain" description="DUF1996" evidence="2">
    <location>
        <begin position="41"/>
        <end position="276"/>
    </location>
</feature>
<feature type="compositionally biased region" description="Polar residues" evidence="1">
    <location>
        <begin position="384"/>
        <end position="393"/>
    </location>
</feature>
<reference evidence="3 4" key="1">
    <citation type="submission" date="2018-06" db="EMBL/GenBank/DDBJ databases">
        <title>Complete Genomes of Monosporascus.</title>
        <authorList>
            <person name="Robinson A.J."/>
            <person name="Natvig D.O."/>
        </authorList>
    </citation>
    <scope>NUCLEOTIDE SEQUENCE [LARGE SCALE GENOMIC DNA]</scope>
    <source>
        <strain evidence="3 4">CBS 110550</strain>
    </source>
</reference>
<dbReference type="Proteomes" id="UP000293360">
    <property type="component" value="Unassembled WGS sequence"/>
</dbReference>
<accession>A0A4Q4SXR8</accession>
<dbReference type="InterPro" id="IPR018535">
    <property type="entry name" value="DUF1996"/>
</dbReference>
<evidence type="ECO:0000259" key="2">
    <source>
        <dbReference type="Pfam" id="PF09362"/>
    </source>
</evidence>
<feature type="compositionally biased region" description="Basic residues" evidence="1">
    <location>
        <begin position="455"/>
        <end position="471"/>
    </location>
</feature>
<name>A0A4Q4SXR8_9PEZI</name>
<dbReference type="Pfam" id="PF09362">
    <property type="entry name" value="DUF1996"/>
    <property type="match status" value="1"/>
</dbReference>
<feature type="region of interest" description="Disordered" evidence="1">
    <location>
        <begin position="324"/>
        <end position="397"/>
    </location>
</feature>
<comment type="caution">
    <text evidence="3">The sequence shown here is derived from an EMBL/GenBank/DDBJ whole genome shotgun (WGS) entry which is preliminary data.</text>
</comment>
<evidence type="ECO:0000256" key="1">
    <source>
        <dbReference type="SAM" id="MobiDB-lite"/>
    </source>
</evidence>
<proteinExistence type="predicted"/>
<feature type="region of interest" description="Disordered" evidence="1">
    <location>
        <begin position="449"/>
        <end position="471"/>
    </location>
</feature>
<dbReference type="EMBL" id="QJNU01000894">
    <property type="protein sequence ID" value="RYO83554.1"/>
    <property type="molecule type" value="Genomic_DNA"/>
</dbReference>
<feature type="compositionally biased region" description="Low complexity" evidence="1">
    <location>
        <begin position="359"/>
        <end position="383"/>
    </location>
</feature>
<dbReference type="STRING" id="155417.A0A4Q4SXR8"/>
<dbReference type="PANTHER" id="PTHR43662">
    <property type="match status" value="1"/>
</dbReference>
<dbReference type="PANTHER" id="PTHR43662:SF11">
    <property type="entry name" value="WSC DOMAIN-CONTAINING PROTEIN"/>
    <property type="match status" value="1"/>
</dbReference>
<evidence type="ECO:0000313" key="3">
    <source>
        <dbReference type="EMBL" id="RYO83554.1"/>
    </source>
</evidence>
<dbReference type="OrthoDB" id="74764at2759"/>
<evidence type="ECO:0000313" key="4">
    <source>
        <dbReference type="Proteomes" id="UP000293360"/>
    </source>
</evidence>